<dbReference type="Gene3D" id="1.10.730.20">
    <property type="match status" value="1"/>
</dbReference>
<dbReference type="HAMAP" id="MF_02002">
    <property type="entry name" value="Ile_tRNA_synth_type1"/>
    <property type="match status" value="1"/>
</dbReference>
<accession>V8C5C7</accession>
<dbReference type="Proteomes" id="UP000018731">
    <property type="component" value="Unassembled WGS sequence"/>
</dbReference>
<dbReference type="InterPro" id="IPR001412">
    <property type="entry name" value="aa-tRNA-synth_I_CS"/>
</dbReference>
<keyword evidence="11" id="KW-0479">Metal-binding</keyword>
<dbReference type="RefSeq" id="WP_023928806.1">
    <property type="nucleotide sequence ID" value="NZ_KI669456.1"/>
</dbReference>
<comment type="function">
    <text evidence="9 11">Catalyzes the attachment of isoleucine to tRNA(Ile). As IleRS can inadvertently accommodate and process structurally similar amino acids such as valine, to avoid such errors it has two additional distinct tRNA(Ile)-dependent editing activities. One activity is designated as 'pretransfer' editing and involves the hydrolysis of activated Val-AMP. The other activity is designated 'posttransfer' editing and involves deacylation of mischarged Val-tRNA(Ile).</text>
</comment>
<evidence type="ECO:0000313" key="15">
    <source>
        <dbReference type="Proteomes" id="UP000018731"/>
    </source>
</evidence>
<dbReference type="Pfam" id="PF00133">
    <property type="entry name" value="tRNA-synt_1"/>
    <property type="match status" value="1"/>
</dbReference>
<dbReference type="GO" id="GO:0006428">
    <property type="term" value="P:isoleucyl-tRNA aminoacylation"/>
    <property type="evidence" value="ECO:0007669"/>
    <property type="project" value="UniProtKB-UniRule"/>
</dbReference>
<feature type="domain" description="Aminoacyl-tRNA synthetase class Ia" evidence="12">
    <location>
        <begin position="26"/>
        <end position="670"/>
    </location>
</feature>
<comment type="caution">
    <text evidence="14">The sequence shown here is derived from an EMBL/GenBank/DDBJ whole genome shotgun (WGS) entry which is preliminary data.</text>
</comment>
<dbReference type="Gene3D" id="3.90.740.10">
    <property type="entry name" value="Valyl/Leucyl/Isoleucyl-tRNA synthetase, editing domain"/>
    <property type="match status" value="1"/>
</dbReference>
<evidence type="ECO:0000256" key="5">
    <source>
        <dbReference type="ARBA" id="ARBA00022833"/>
    </source>
</evidence>
<feature type="binding site" evidence="11">
    <location>
        <position position="590"/>
    </location>
    <ligand>
        <name>L-isoleucyl-5'-AMP</name>
        <dbReference type="ChEBI" id="CHEBI:178002"/>
    </ligand>
</feature>
<keyword evidence="3 11" id="KW-0436">Ligase</keyword>
<dbReference type="HOGENOM" id="CLU_001493_7_1_7"/>
<evidence type="ECO:0000256" key="4">
    <source>
        <dbReference type="ARBA" id="ARBA00022741"/>
    </source>
</evidence>
<dbReference type="InterPro" id="IPR009080">
    <property type="entry name" value="tRNAsynth_Ia_anticodon-bd"/>
</dbReference>
<dbReference type="GO" id="GO:0008270">
    <property type="term" value="F:zinc ion binding"/>
    <property type="evidence" value="ECO:0007669"/>
    <property type="project" value="UniProtKB-UniRule"/>
</dbReference>
<keyword evidence="15" id="KW-1185">Reference proteome</keyword>
<feature type="binding site" evidence="11">
    <location>
        <position position="915"/>
    </location>
    <ligand>
        <name>Zn(2+)</name>
        <dbReference type="ChEBI" id="CHEBI:29105"/>
    </ligand>
</feature>
<keyword evidence="7 11" id="KW-0648">Protein biosynthesis</keyword>
<dbReference type="PANTHER" id="PTHR42765:SF1">
    <property type="entry name" value="ISOLEUCINE--TRNA LIGASE, MITOCHONDRIAL"/>
    <property type="match status" value="1"/>
</dbReference>
<keyword evidence="6 11" id="KW-0067">ATP-binding</keyword>
<dbReference type="InterPro" id="IPR013155">
    <property type="entry name" value="M/V/L/I-tRNA-synth_anticd-bd"/>
</dbReference>
<keyword evidence="2 11" id="KW-0963">Cytoplasm</keyword>
<dbReference type="GO" id="GO:0005829">
    <property type="term" value="C:cytosol"/>
    <property type="evidence" value="ECO:0007669"/>
    <property type="project" value="TreeGrafter"/>
</dbReference>
<comment type="domain">
    <text evidence="11">IleRS has two distinct active sites: one for aminoacylation and one for editing. The misactivated valine is translocated from the active site to the editing site, which sterically excludes the correctly activated isoleucine. The single editing site contains two valyl binding pockets, one specific for each substrate (Val-AMP or Val-tRNA(Ile)).</text>
</comment>
<dbReference type="InterPro" id="IPR050081">
    <property type="entry name" value="Ile-tRNA_ligase"/>
</dbReference>
<comment type="subcellular location">
    <subcellularLocation>
        <location evidence="11">Cytoplasm</location>
    </subcellularLocation>
</comment>
<dbReference type="Gene3D" id="3.40.50.620">
    <property type="entry name" value="HUPs"/>
    <property type="match status" value="2"/>
</dbReference>
<dbReference type="EMBL" id="AZJI01000010">
    <property type="protein sequence ID" value="ETD22235.1"/>
    <property type="molecule type" value="Genomic_DNA"/>
</dbReference>
<dbReference type="eggNOG" id="COG0060">
    <property type="taxonomic scope" value="Bacteria"/>
</dbReference>
<evidence type="ECO:0000256" key="2">
    <source>
        <dbReference type="ARBA" id="ARBA00022490"/>
    </source>
</evidence>
<name>V8C5C7_9HELI</name>
<proteinExistence type="inferred from homology"/>
<dbReference type="AlphaFoldDB" id="V8C5C7"/>
<dbReference type="EC" id="6.1.1.5" evidence="11"/>
<sequence>MDYKDTLLLPKTDFPMRGNLPQNEPKIYEKWQKDCAAYHKMRSLRATNTHNPQKTFTLHDGPPYANGNLHIGHALNKILKDIVIKTHFFNGDAVRYTPGWDCHGLPIEQQVEKSLGKDAQGKAKKDTLPKSKIRELCRAHATKYLAIQADEFKQMGVLGDFENPYKTMDFAFEANIYRTLCEVAKKGLLATRSKPIFWSWAARSALAEAEVEYKDKEDYSIFVGFSLTQESKQKLALEPNKEIKAVIWTTTPWTLLSNQAIALNPNEIYVITSEGYLLAKPLLDSLIDKGITKGEILKEIYAKELEYCEAINPLNERKSVILLGEHVLMEGGSGLVHTAPGHGEDDYFLWLKYADEAKMTKYNPTQILMPVNDKGCYDESVCELLPSSVANDFVGLHIFKANEKILELLGENLISCSKFVHSYPHCWRTHEPVIYRATKQWFILMDKPFLDGKSLREVALKAIDETRFYPASGRNRINAMIENRPDWCISRQRDWGVPIAFFIDKESGEPLLDEAVLESIAKTFEKEGCDAWWDKEIEELLPSSHKSQAHKYEKCEHILDVWFDSGSTWNAVLKSGIYDAGEYPSDMYLEGSDQHRGWFQSSLLLSCALQGRAPYKAVLTHGFTMDANGQKMSKSKGNVVLPQEVLKQYGSEILRLWVALSDYQNDQKISNDILKQVSEQYKKIRNTIRFLMANVSDLDRLAKESDLGQIDRFILSRAFSAFSQARAHFKEYNFISAMQILSYFISNELSGIYLDLCKDSLYCDEKNGKERVAHQSVMAVILSHLCHLLAPVLTYTIEEALSFAPKILGVGGEFGVFEIAPLESYKDIASDKENVDFTLLLELRNKFNETLDSLKKDGVVKSGLELCVVGDFGDFKESAKWLIVSEESKKLGEKIAKIEIEGKNYTIHKSGECKCERCWRYMASSSGGLCKRCQQVVGK</sequence>
<comment type="subunit">
    <text evidence="11">Monomer.</text>
</comment>
<keyword evidence="4 11" id="KW-0547">Nucleotide-binding</keyword>
<dbReference type="PROSITE" id="PS00178">
    <property type="entry name" value="AA_TRNA_LIGASE_I"/>
    <property type="match status" value="1"/>
</dbReference>
<feature type="binding site" evidence="11">
    <location>
        <position position="933"/>
    </location>
    <ligand>
        <name>Zn(2+)</name>
        <dbReference type="ChEBI" id="CHEBI:29105"/>
    </ligand>
</feature>
<dbReference type="InterPro" id="IPR002301">
    <property type="entry name" value="Ile-tRNA-ligase"/>
</dbReference>
<dbReference type="InterPro" id="IPR023585">
    <property type="entry name" value="Ile-tRNA-ligase_type1"/>
</dbReference>
<gene>
    <name evidence="11" type="primary">ileS</name>
    <name evidence="14" type="ORF">HMPREF2086_01966</name>
</gene>
<dbReference type="SUPFAM" id="SSF50677">
    <property type="entry name" value="ValRS/IleRS/LeuRS editing domain"/>
    <property type="match status" value="1"/>
</dbReference>
<evidence type="ECO:0000256" key="7">
    <source>
        <dbReference type="ARBA" id="ARBA00022917"/>
    </source>
</evidence>
<evidence type="ECO:0000313" key="14">
    <source>
        <dbReference type="EMBL" id="ETD22235.1"/>
    </source>
</evidence>
<evidence type="ECO:0000259" key="13">
    <source>
        <dbReference type="Pfam" id="PF08264"/>
    </source>
</evidence>
<evidence type="ECO:0000256" key="6">
    <source>
        <dbReference type="ARBA" id="ARBA00022840"/>
    </source>
</evidence>
<comment type="catalytic activity">
    <reaction evidence="10 11">
        <text>tRNA(Ile) + L-isoleucine + ATP = L-isoleucyl-tRNA(Ile) + AMP + diphosphate</text>
        <dbReference type="Rhea" id="RHEA:11060"/>
        <dbReference type="Rhea" id="RHEA-COMP:9666"/>
        <dbReference type="Rhea" id="RHEA-COMP:9695"/>
        <dbReference type="ChEBI" id="CHEBI:30616"/>
        <dbReference type="ChEBI" id="CHEBI:33019"/>
        <dbReference type="ChEBI" id="CHEBI:58045"/>
        <dbReference type="ChEBI" id="CHEBI:78442"/>
        <dbReference type="ChEBI" id="CHEBI:78528"/>
        <dbReference type="ChEBI" id="CHEBI:456215"/>
        <dbReference type="EC" id="6.1.1.5"/>
    </reaction>
</comment>
<evidence type="ECO:0000259" key="12">
    <source>
        <dbReference type="Pfam" id="PF00133"/>
    </source>
</evidence>
<dbReference type="SUPFAM" id="SSF52374">
    <property type="entry name" value="Nucleotidylyl transferase"/>
    <property type="match status" value="1"/>
</dbReference>
<comment type="similarity">
    <text evidence="1 11">Belongs to the class-I aminoacyl-tRNA synthetase family. IleS type 1 subfamily.</text>
</comment>
<evidence type="ECO:0000256" key="8">
    <source>
        <dbReference type="ARBA" id="ARBA00023146"/>
    </source>
</evidence>
<dbReference type="SUPFAM" id="SSF47323">
    <property type="entry name" value="Anticodon-binding domain of a subclass of class I aminoacyl-tRNA synthetases"/>
    <property type="match status" value="1"/>
</dbReference>
<evidence type="ECO:0000256" key="3">
    <source>
        <dbReference type="ARBA" id="ARBA00022598"/>
    </source>
</evidence>
<evidence type="ECO:0000256" key="9">
    <source>
        <dbReference type="ARBA" id="ARBA00025217"/>
    </source>
</evidence>
<dbReference type="PANTHER" id="PTHR42765">
    <property type="entry name" value="SOLEUCYL-TRNA SYNTHETASE"/>
    <property type="match status" value="1"/>
</dbReference>
<evidence type="ECO:0000256" key="1">
    <source>
        <dbReference type="ARBA" id="ARBA00006887"/>
    </source>
</evidence>
<dbReference type="GO" id="GO:0002161">
    <property type="term" value="F:aminoacyl-tRNA deacylase activity"/>
    <property type="evidence" value="ECO:0007669"/>
    <property type="project" value="InterPro"/>
</dbReference>
<dbReference type="GO" id="GO:0000049">
    <property type="term" value="F:tRNA binding"/>
    <property type="evidence" value="ECO:0007669"/>
    <property type="project" value="InterPro"/>
</dbReference>
<feature type="domain" description="Methionyl/Valyl/Leucyl/Isoleucyl-tRNA synthetase anticodon-binding" evidence="13">
    <location>
        <begin position="711"/>
        <end position="867"/>
    </location>
</feature>
<dbReference type="CDD" id="cd07960">
    <property type="entry name" value="Anticodon_Ia_Ile_BEm"/>
    <property type="match status" value="1"/>
</dbReference>
<organism evidence="14 15">
    <name type="scientific">Helicobacter macacae MIT 99-5501</name>
    <dbReference type="NCBI Taxonomy" id="1357400"/>
    <lineage>
        <taxon>Bacteria</taxon>
        <taxon>Pseudomonadati</taxon>
        <taxon>Campylobacterota</taxon>
        <taxon>Epsilonproteobacteria</taxon>
        <taxon>Campylobacterales</taxon>
        <taxon>Helicobacteraceae</taxon>
        <taxon>Helicobacter</taxon>
    </lineage>
</organism>
<evidence type="ECO:0000256" key="11">
    <source>
        <dbReference type="HAMAP-Rule" id="MF_02002"/>
    </source>
</evidence>
<dbReference type="NCBIfam" id="TIGR00392">
    <property type="entry name" value="ileS"/>
    <property type="match status" value="1"/>
</dbReference>
<dbReference type="GO" id="GO:0005524">
    <property type="term" value="F:ATP binding"/>
    <property type="evidence" value="ECO:0007669"/>
    <property type="project" value="UniProtKB-UniRule"/>
</dbReference>
<reference evidence="14 15" key="1">
    <citation type="journal article" date="2014" name="Genome Announc.">
        <title>Draft genome sequences of six enterohepatic helicobacter species isolated from humans and one from rhesus macaques.</title>
        <authorList>
            <person name="Shen Z."/>
            <person name="Sheh A."/>
            <person name="Young S.K."/>
            <person name="Abouelliel A."/>
            <person name="Ward D.V."/>
            <person name="Earl A.M."/>
            <person name="Fox J.G."/>
        </authorList>
    </citation>
    <scope>NUCLEOTIDE SEQUENCE [LARGE SCALE GENOMIC DNA]</scope>
    <source>
        <strain evidence="14 15">MIT 99-5501</strain>
    </source>
</reference>
<feature type="short sequence motif" description="'KMSKS' region" evidence="11">
    <location>
        <begin position="631"/>
        <end position="635"/>
    </location>
</feature>
<dbReference type="InterPro" id="IPR002300">
    <property type="entry name" value="aa-tRNA-synth_Ia"/>
</dbReference>
<dbReference type="STRING" id="1357400.HMPREF2086_01966"/>
<comment type="cofactor">
    <cofactor evidence="11">
        <name>Zn(2+)</name>
        <dbReference type="ChEBI" id="CHEBI:29105"/>
    </cofactor>
    <text evidence="11">Binds 1 zinc ion per subunit.</text>
</comment>
<dbReference type="PRINTS" id="PR00984">
    <property type="entry name" value="TRNASYNTHILE"/>
</dbReference>
<dbReference type="GO" id="GO:0004822">
    <property type="term" value="F:isoleucine-tRNA ligase activity"/>
    <property type="evidence" value="ECO:0007669"/>
    <property type="project" value="UniProtKB-UniRule"/>
</dbReference>
<evidence type="ECO:0000256" key="10">
    <source>
        <dbReference type="ARBA" id="ARBA00048359"/>
    </source>
</evidence>
<dbReference type="InterPro" id="IPR009008">
    <property type="entry name" value="Val/Leu/Ile-tRNA-synth_edit"/>
</dbReference>
<feature type="binding site" evidence="11">
    <location>
        <position position="918"/>
    </location>
    <ligand>
        <name>Zn(2+)</name>
        <dbReference type="ChEBI" id="CHEBI:29105"/>
    </ligand>
</feature>
<dbReference type="InterPro" id="IPR014729">
    <property type="entry name" value="Rossmann-like_a/b/a_fold"/>
</dbReference>
<feature type="short sequence motif" description="'HIGH' region" evidence="11">
    <location>
        <begin position="63"/>
        <end position="73"/>
    </location>
</feature>
<dbReference type="Pfam" id="PF08264">
    <property type="entry name" value="Anticodon_1"/>
    <property type="match status" value="1"/>
</dbReference>
<feature type="binding site" evidence="11">
    <location>
        <position position="634"/>
    </location>
    <ligand>
        <name>ATP</name>
        <dbReference type="ChEBI" id="CHEBI:30616"/>
    </ligand>
</feature>
<protein>
    <recommendedName>
        <fullName evidence="11">Isoleucine--tRNA ligase</fullName>
        <ecNumber evidence="11">6.1.1.5</ecNumber>
    </recommendedName>
    <alternativeName>
        <fullName evidence="11">Isoleucyl-tRNA synthetase</fullName>
        <shortName evidence="11">IleRS</shortName>
    </alternativeName>
</protein>
<keyword evidence="8 11" id="KW-0030">Aminoacyl-tRNA synthetase</keyword>
<dbReference type="PATRIC" id="fig|1357400.3.peg.2660"/>
<dbReference type="InterPro" id="IPR033708">
    <property type="entry name" value="Anticodon_Ile_BEm"/>
</dbReference>
<feature type="binding site" evidence="11">
    <location>
        <position position="930"/>
    </location>
    <ligand>
        <name>Zn(2+)</name>
        <dbReference type="ChEBI" id="CHEBI:29105"/>
    </ligand>
</feature>
<dbReference type="OrthoDB" id="9810365at2"/>
<keyword evidence="5 11" id="KW-0862">Zinc</keyword>